<protein>
    <submittedName>
        <fullName evidence="1">Uncharacterized protein</fullName>
    </submittedName>
</protein>
<evidence type="ECO:0000313" key="1">
    <source>
        <dbReference type="EMBL" id="AQT28524.1"/>
    </source>
</evidence>
<name>A0A1S6L2W1_9CAUD</name>
<organism evidence="1 2">
    <name type="scientific">Erwinia phage vB_EamM_Yoloswag</name>
    <dbReference type="NCBI Taxonomy" id="1958956"/>
    <lineage>
        <taxon>Viruses</taxon>
        <taxon>Duplodnaviria</taxon>
        <taxon>Heunggongvirae</taxon>
        <taxon>Uroviricota</taxon>
        <taxon>Caudoviricetes</taxon>
        <taxon>Yoloswagvirus</taxon>
        <taxon>Yoloswagvirus yoloswag</taxon>
    </lineage>
</organism>
<accession>A0A1S6L2W1</accession>
<dbReference type="Proteomes" id="UP000221250">
    <property type="component" value="Segment"/>
</dbReference>
<sequence>MFHLIKLLPNNCFEVLAEPDQALPDVGVSVCIHLISRFRLHNCTVLAHIGHNKVIVQQTQDEPTVWHADQIYHVGEEGDVWSDLTEAGLKYITTSRDHKIQQLCQAMVEELVRAEQKHPKWTSDAVHAAGILAEESGEAMQAAVDFNATGDKQHIPLLITETIQTGAMCLRLLLNADKFRKPIDAQAVLNILESNEIDEADKLFEIAALIKE</sequence>
<gene>
    <name evidence="1" type="ORF">YOLOSWAG_39</name>
</gene>
<proteinExistence type="predicted"/>
<evidence type="ECO:0000313" key="2">
    <source>
        <dbReference type="Proteomes" id="UP000221250"/>
    </source>
</evidence>
<reference evidence="1 2" key="1">
    <citation type="submission" date="2017-01" db="EMBL/GenBank/DDBJ databases">
        <authorList>
            <person name="Mah S.A."/>
            <person name="Swanson W.J."/>
            <person name="Moy G.W."/>
            <person name="Vacquier V.D."/>
        </authorList>
    </citation>
    <scope>NUCLEOTIDE SEQUENCE [LARGE SCALE GENOMIC DNA]</scope>
</reference>
<keyword evidence="2" id="KW-1185">Reference proteome</keyword>
<dbReference type="EMBL" id="KY448244">
    <property type="protein sequence ID" value="AQT28524.1"/>
    <property type="molecule type" value="Genomic_DNA"/>
</dbReference>